<feature type="chain" id="PRO_5024301470" evidence="2">
    <location>
        <begin position="21"/>
        <end position="52"/>
    </location>
</feature>
<reference evidence="4" key="1">
    <citation type="journal article" date="2012" name="Science">
        <title>The Paleozoic origin of enzymatic lignin decomposition reconstructed from 31 fungal genomes.</title>
        <authorList>
            <person name="Floudas D."/>
            <person name="Binder M."/>
            <person name="Riley R."/>
            <person name="Barry K."/>
            <person name="Blanchette R.A."/>
            <person name="Henrissat B."/>
            <person name="Martinez A.T."/>
            <person name="Otillar R."/>
            <person name="Spatafora J.W."/>
            <person name="Yadav J.S."/>
            <person name="Aerts A."/>
            <person name="Benoit I."/>
            <person name="Boyd A."/>
            <person name="Carlson A."/>
            <person name="Copeland A."/>
            <person name="Coutinho P.M."/>
            <person name="de Vries R.P."/>
            <person name="Ferreira P."/>
            <person name="Findley K."/>
            <person name="Foster B."/>
            <person name="Gaskell J."/>
            <person name="Glotzer D."/>
            <person name="Gorecki P."/>
            <person name="Heitman J."/>
            <person name="Hesse C."/>
            <person name="Hori C."/>
            <person name="Igarashi K."/>
            <person name="Jurgens J.A."/>
            <person name="Kallen N."/>
            <person name="Kersten P."/>
            <person name="Kohler A."/>
            <person name="Kuees U."/>
            <person name="Kumar T.K.A."/>
            <person name="Kuo A."/>
            <person name="LaButti K."/>
            <person name="Larrondo L.F."/>
            <person name="Lindquist E."/>
            <person name="Ling A."/>
            <person name="Lombard V."/>
            <person name="Lucas S."/>
            <person name="Lundell T."/>
            <person name="Martin R."/>
            <person name="McLaughlin D.J."/>
            <person name="Morgenstern I."/>
            <person name="Morin E."/>
            <person name="Murat C."/>
            <person name="Nagy L.G."/>
            <person name="Nolan M."/>
            <person name="Ohm R.A."/>
            <person name="Patyshakuliyeva A."/>
            <person name="Rokas A."/>
            <person name="Ruiz-Duenas F.J."/>
            <person name="Sabat G."/>
            <person name="Salamov A."/>
            <person name="Samejima M."/>
            <person name="Schmutz J."/>
            <person name="Slot J.C."/>
            <person name="St John F."/>
            <person name="Stenlid J."/>
            <person name="Sun H."/>
            <person name="Sun S."/>
            <person name="Syed K."/>
            <person name="Tsang A."/>
            <person name="Wiebenga A."/>
            <person name="Young D."/>
            <person name="Pisabarro A."/>
            <person name="Eastwood D.C."/>
            <person name="Martin F."/>
            <person name="Cullen D."/>
            <person name="Grigoriev I.V."/>
            <person name="Hibbett D.S."/>
        </authorList>
    </citation>
    <scope>NUCLEOTIDE SEQUENCE [LARGE SCALE GENOMIC DNA]</scope>
    <source>
        <strain evidence="4">RWD-64-598 SS2</strain>
    </source>
</reference>
<feature type="region of interest" description="Disordered" evidence="1">
    <location>
        <begin position="25"/>
        <end position="52"/>
    </location>
</feature>
<dbReference type="GeneID" id="19209820"/>
<feature type="signal peptide" evidence="2">
    <location>
        <begin position="1"/>
        <end position="20"/>
    </location>
</feature>
<dbReference type="KEGG" id="cput:CONPUDRAFT_78810"/>
<feature type="compositionally biased region" description="Gly residues" evidence="1">
    <location>
        <begin position="41"/>
        <end position="52"/>
    </location>
</feature>
<evidence type="ECO:0000256" key="1">
    <source>
        <dbReference type="SAM" id="MobiDB-lite"/>
    </source>
</evidence>
<name>A0A5M3N6I2_CONPW</name>
<dbReference type="AlphaFoldDB" id="A0A5M3N6I2"/>
<dbReference type="RefSeq" id="XP_007762764.1">
    <property type="nucleotide sequence ID" value="XM_007764574.1"/>
</dbReference>
<dbReference type="EMBL" id="JH711573">
    <property type="protein sequence ID" value="EIW86471.1"/>
    <property type="molecule type" value="Genomic_DNA"/>
</dbReference>
<organism evidence="3 4">
    <name type="scientific">Coniophora puteana (strain RWD-64-598)</name>
    <name type="common">Brown rot fungus</name>
    <dbReference type="NCBI Taxonomy" id="741705"/>
    <lineage>
        <taxon>Eukaryota</taxon>
        <taxon>Fungi</taxon>
        <taxon>Dikarya</taxon>
        <taxon>Basidiomycota</taxon>
        <taxon>Agaricomycotina</taxon>
        <taxon>Agaricomycetes</taxon>
        <taxon>Agaricomycetidae</taxon>
        <taxon>Boletales</taxon>
        <taxon>Coniophorineae</taxon>
        <taxon>Coniophoraceae</taxon>
        <taxon>Coniophora</taxon>
    </lineage>
</organism>
<comment type="caution">
    <text evidence="3">The sequence shown here is derived from an EMBL/GenBank/DDBJ whole genome shotgun (WGS) entry which is preliminary data.</text>
</comment>
<evidence type="ECO:0000313" key="3">
    <source>
        <dbReference type="EMBL" id="EIW86471.1"/>
    </source>
</evidence>
<sequence length="52" mass="5325">MYTTKFILAVVLAAVAFVSAAPAPLPRLDNQDRAGPKTDNWGGGGGPGGPDW</sequence>
<evidence type="ECO:0000313" key="4">
    <source>
        <dbReference type="Proteomes" id="UP000053558"/>
    </source>
</evidence>
<evidence type="ECO:0000256" key="2">
    <source>
        <dbReference type="SAM" id="SignalP"/>
    </source>
</evidence>
<protein>
    <submittedName>
        <fullName evidence="3">Uncharacterized protein</fullName>
    </submittedName>
</protein>
<proteinExistence type="predicted"/>
<gene>
    <name evidence="3" type="ORF">CONPUDRAFT_78810</name>
</gene>
<keyword evidence="2" id="KW-0732">Signal</keyword>
<dbReference type="Proteomes" id="UP000053558">
    <property type="component" value="Unassembled WGS sequence"/>
</dbReference>
<accession>A0A5M3N6I2</accession>
<keyword evidence="4" id="KW-1185">Reference proteome</keyword>